<dbReference type="Proteomes" id="UP000637061">
    <property type="component" value="Unassembled WGS sequence"/>
</dbReference>
<protein>
    <submittedName>
        <fullName evidence="2">Uncharacterized protein</fullName>
    </submittedName>
</protein>
<reference evidence="2" key="1">
    <citation type="submission" date="2020-12" db="EMBL/GenBank/DDBJ databases">
        <title>Enhanced detection system for hospital associated transmission using whole genome sequencing surveillance.</title>
        <authorList>
            <person name="Harrison L.H."/>
            <person name="Van Tyne D."/>
            <person name="Marsh J.W."/>
            <person name="Griffith M.P."/>
            <person name="Snyder D.J."/>
            <person name="Cooper V.S."/>
            <person name="Mustapha M."/>
        </authorList>
    </citation>
    <scope>NUCLEOTIDE SEQUENCE</scope>
    <source>
        <strain evidence="2">PSB00042</strain>
    </source>
</reference>
<dbReference type="EMBL" id="JAEHTE010000001">
    <property type="protein sequence ID" value="MBI6882555.1"/>
    <property type="molecule type" value="Genomic_DNA"/>
</dbReference>
<comment type="caution">
    <text evidence="2">The sequence shown here is derived from an EMBL/GenBank/DDBJ whole genome shotgun (WGS) entry which is preliminary data.</text>
</comment>
<dbReference type="RefSeq" id="WP_198746169.1">
    <property type="nucleotide sequence ID" value="NZ_JAEHTE010000001.1"/>
</dbReference>
<dbReference type="AlphaFoldDB" id="A0A8I1E9Z8"/>
<evidence type="ECO:0000313" key="2">
    <source>
        <dbReference type="EMBL" id="MBI6882555.1"/>
    </source>
</evidence>
<keyword evidence="1" id="KW-1133">Transmembrane helix</keyword>
<feature type="transmembrane region" description="Helical" evidence="1">
    <location>
        <begin position="51"/>
        <end position="71"/>
    </location>
</feature>
<organism evidence="2 3">
    <name type="scientific">Pseudomonas putida</name>
    <name type="common">Arthrobacter siderocapsulatus</name>
    <dbReference type="NCBI Taxonomy" id="303"/>
    <lineage>
        <taxon>Bacteria</taxon>
        <taxon>Pseudomonadati</taxon>
        <taxon>Pseudomonadota</taxon>
        <taxon>Gammaproteobacteria</taxon>
        <taxon>Pseudomonadales</taxon>
        <taxon>Pseudomonadaceae</taxon>
        <taxon>Pseudomonas</taxon>
    </lineage>
</organism>
<accession>A0A8I1E9Z8</accession>
<proteinExistence type="predicted"/>
<name>A0A8I1E9Z8_PSEPU</name>
<gene>
    <name evidence="2" type="ORF">JEU22_01405</name>
</gene>
<evidence type="ECO:0000313" key="3">
    <source>
        <dbReference type="Proteomes" id="UP000637061"/>
    </source>
</evidence>
<evidence type="ECO:0000256" key="1">
    <source>
        <dbReference type="SAM" id="Phobius"/>
    </source>
</evidence>
<sequence>MSKSSAKSNLVKLQIVSLALIVMGMAIISMSLSAKKDVTTDLALFMLSGNIFYGSIAFIAGFVGWVLSVYWKAKKPH</sequence>
<keyword evidence="1" id="KW-0812">Transmembrane</keyword>
<feature type="transmembrane region" description="Helical" evidence="1">
    <location>
        <begin position="12"/>
        <end position="31"/>
    </location>
</feature>
<keyword evidence="1" id="KW-0472">Membrane</keyword>